<evidence type="ECO:0000256" key="3">
    <source>
        <dbReference type="ARBA" id="ARBA00023004"/>
    </source>
</evidence>
<sequence length="297" mass="33897">MEILNNCNLCGRKCGINRNLHKGPCNSDSKINIARAELHFWEEPCISGDNGSGTVFFSNCNLRCVFCQNHCISQEGKGKEVSIKRLSEIFLELQTKGANNINLVTPTHYVPQIIEALKIAKKKKLKLPVVYNSNGYDSIETIKSLEGFIDIYIPDLKYFDNKYANKYSNAKDYFSVATKAIEEMYNQVGKAKFYSNGIMKKGVIIRHLMLPGLLFDSKKVIDYIYKTYKDKVFISIMNQYTPMHRAKEFSEINKPLNPKHYDSLIQYALDIGVTNAFIQENGTNSQCFVPDFNFQGL</sequence>
<comment type="cofactor">
    <cofactor evidence="5">
        <name>[4Fe-4S] cluster</name>
        <dbReference type="ChEBI" id="CHEBI:49883"/>
    </cofactor>
    <text evidence="5">Binds 1 [4Fe-4S] cluster. The cluster is coordinated with 3 cysteines and an exchangeable S-adenosyl-L-methionine.</text>
</comment>
<dbReference type="SUPFAM" id="SSF102114">
    <property type="entry name" value="Radical SAM enzymes"/>
    <property type="match status" value="1"/>
</dbReference>
<dbReference type="STRING" id="84698.SAMN04488528_1008134"/>
<keyword evidence="1 5" id="KW-0949">S-adenosyl-L-methionine</keyword>
<keyword evidence="3 5" id="KW-0408">Iron</keyword>
<evidence type="ECO:0000259" key="6">
    <source>
        <dbReference type="Pfam" id="PF04055"/>
    </source>
</evidence>
<dbReference type="InterPro" id="IPR040085">
    <property type="entry name" value="MJ0674-like"/>
</dbReference>
<dbReference type="InterPro" id="IPR007197">
    <property type="entry name" value="rSAM"/>
</dbReference>
<dbReference type="InterPro" id="IPR013785">
    <property type="entry name" value="Aldolase_TIM"/>
</dbReference>
<dbReference type="OrthoDB" id="9781783at2"/>
<dbReference type="AlphaFoldDB" id="A0A1I0XJX2"/>
<dbReference type="GO" id="GO:0016829">
    <property type="term" value="F:lyase activity"/>
    <property type="evidence" value="ECO:0007669"/>
    <property type="project" value="UniProtKB-KW"/>
</dbReference>
<keyword evidence="7" id="KW-0670">Pyruvate</keyword>
<feature type="binding site" evidence="5">
    <location>
        <position position="67"/>
    </location>
    <ligand>
        <name>[4Fe-4S] cluster</name>
        <dbReference type="ChEBI" id="CHEBI:49883"/>
        <note>4Fe-4S-S-AdoMet</note>
    </ligand>
</feature>
<gene>
    <name evidence="7" type="ORF">SAMN04488528_1008134</name>
</gene>
<dbReference type="CDD" id="cd01335">
    <property type="entry name" value="Radical_SAM"/>
    <property type="match status" value="1"/>
</dbReference>
<dbReference type="InterPro" id="IPR058240">
    <property type="entry name" value="rSAM_sf"/>
</dbReference>
<feature type="binding site" evidence="5">
    <location>
        <position position="64"/>
    </location>
    <ligand>
        <name>[4Fe-4S] cluster</name>
        <dbReference type="ChEBI" id="CHEBI:49883"/>
        <note>4Fe-4S-S-AdoMet</note>
    </ligand>
</feature>
<evidence type="ECO:0000256" key="2">
    <source>
        <dbReference type="ARBA" id="ARBA00022723"/>
    </source>
</evidence>
<dbReference type="SFLD" id="SFLDS00029">
    <property type="entry name" value="Radical_SAM"/>
    <property type="match status" value="1"/>
</dbReference>
<accession>A0A1I0XJX2</accession>
<reference evidence="7 8" key="1">
    <citation type="submission" date="2016-10" db="EMBL/GenBank/DDBJ databases">
        <authorList>
            <person name="de Groot N.N."/>
        </authorList>
    </citation>
    <scope>NUCLEOTIDE SEQUENCE [LARGE SCALE GENOMIC DNA]</scope>
    <source>
        <strain evidence="7 8">DSM 12271</strain>
    </source>
</reference>
<proteinExistence type="predicted"/>
<organism evidence="7 8">
    <name type="scientific">Clostridium frigidicarnis</name>
    <dbReference type="NCBI Taxonomy" id="84698"/>
    <lineage>
        <taxon>Bacteria</taxon>
        <taxon>Bacillati</taxon>
        <taxon>Bacillota</taxon>
        <taxon>Clostridia</taxon>
        <taxon>Eubacteriales</taxon>
        <taxon>Clostridiaceae</taxon>
        <taxon>Clostridium</taxon>
    </lineage>
</organism>
<dbReference type="Proteomes" id="UP000198619">
    <property type="component" value="Unassembled WGS sequence"/>
</dbReference>
<evidence type="ECO:0000256" key="5">
    <source>
        <dbReference type="PIRSR" id="PIRSR004869-50"/>
    </source>
</evidence>
<keyword evidence="7" id="KW-0456">Lyase</keyword>
<evidence type="ECO:0000313" key="8">
    <source>
        <dbReference type="Proteomes" id="UP000198619"/>
    </source>
</evidence>
<evidence type="ECO:0000256" key="1">
    <source>
        <dbReference type="ARBA" id="ARBA00022691"/>
    </source>
</evidence>
<dbReference type="GO" id="GO:0051536">
    <property type="term" value="F:iron-sulfur cluster binding"/>
    <property type="evidence" value="ECO:0007669"/>
    <property type="project" value="UniProtKB-KW"/>
</dbReference>
<dbReference type="GO" id="GO:0046872">
    <property type="term" value="F:metal ion binding"/>
    <property type="evidence" value="ECO:0007669"/>
    <property type="project" value="UniProtKB-KW"/>
</dbReference>
<feature type="binding site" evidence="5">
    <location>
        <position position="60"/>
    </location>
    <ligand>
        <name>[4Fe-4S] cluster</name>
        <dbReference type="ChEBI" id="CHEBI:49883"/>
        <note>4Fe-4S-S-AdoMet</note>
    </ligand>
</feature>
<dbReference type="SFLD" id="SFLDG01099">
    <property type="entry name" value="Uncharacterised_Radical_SAM_Su"/>
    <property type="match status" value="1"/>
</dbReference>
<evidence type="ECO:0000256" key="4">
    <source>
        <dbReference type="ARBA" id="ARBA00023014"/>
    </source>
</evidence>
<protein>
    <submittedName>
        <fullName evidence="7">Putative pyruvate formate lyase activating enzyme</fullName>
    </submittedName>
</protein>
<name>A0A1I0XJX2_9CLOT</name>
<dbReference type="EMBL" id="FOKI01000008">
    <property type="protein sequence ID" value="SFB00518.1"/>
    <property type="molecule type" value="Genomic_DNA"/>
</dbReference>
<keyword evidence="8" id="KW-1185">Reference proteome</keyword>
<dbReference type="RefSeq" id="WP_090040097.1">
    <property type="nucleotide sequence ID" value="NZ_FOKI01000008.1"/>
</dbReference>
<dbReference type="Gene3D" id="3.20.20.70">
    <property type="entry name" value="Aldolase class I"/>
    <property type="match status" value="1"/>
</dbReference>
<dbReference type="Pfam" id="PF04055">
    <property type="entry name" value="Radical_SAM"/>
    <property type="match status" value="1"/>
</dbReference>
<dbReference type="PANTHER" id="PTHR43075">
    <property type="entry name" value="FORMATE LYASE ACTIVATING ENZYME, PUTATIVE (AFU_ORTHOLOGUE AFUA_2G15630)-RELATED"/>
    <property type="match status" value="1"/>
</dbReference>
<dbReference type="PIRSF" id="PIRSF004869">
    <property type="entry name" value="PflX_prd"/>
    <property type="match status" value="1"/>
</dbReference>
<keyword evidence="4 5" id="KW-0411">Iron-sulfur</keyword>
<feature type="domain" description="Radical SAM core" evidence="6">
    <location>
        <begin position="55"/>
        <end position="186"/>
    </location>
</feature>
<keyword evidence="2 5" id="KW-0479">Metal-binding</keyword>
<dbReference type="PANTHER" id="PTHR43075:SF1">
    <property type="entry name" value="FORMATE LYASE ACTIVATING ENZYME, PUTATIVE (AFU_ORTHOLOGUE AFUA_2G15630)-RELATED"/>
    <property type="match status" value="1"/>
</dbReference>
<evidence type="ECO:0000313" key="7">
    <source>
        <dbReference type="EMBL" id="SFB00518.1"/>
    </source>
</evidence>
<dbReference type="InterPro" id="IPR016431">
    <property type="entry name" value="Pyrv-formate_lyase-activ_prd"/>
</dbReference>